<comment type="caution">
    <text evidence="3">The sequence shown here is derived from an EMBL/GenBank/DDBJ whole genome shotgun (WGS) entry which is preliminary data.</text>
</comment>
<name>A0ABR1F221_9ASCO</name>
<evidence type="ECO:0000256" key="2">
    <source>
        <dbReference type="SAM" id="Phobius"/>
    </source>
</evidence>
<gene>
    <name evidence="3" type="ORF">BZA70DRAFT_62776</name>
</gene>
<evidence type="ECO:0000256" key="1">
    <source>
        <dbReference type="SAM" id="MobiDB-lite"/>
    </source>
</evidence>
<feature type="region of interest" description="Disordered" evidence="1">
    <location>
        <begin position="265"/>
        <end position="307"/>
    </location>
</feature>
<feature type="compositionally biased region" description="Low complexity" evidence="1">
    <location>
        <begin position="268"/>
        <end position="289"/>
    </location>
</feature>
<proteinExistence type="predicted"/>
<dbReference type="EMBL" id="JBBJBU010000010">
    <property type="protein sequence ID" value="KAK7203855.1"/>
    <property type="molecule type" value="Genomic_DNA"/>
</dbReference>
<keyword evidence="2" id="KW-0812">Transmembrane</keyword>
<organism evidence="3 4">
    <name type="scientific">Myxozyma melibiosi</name>
    <dbReference type="NCBI Taxonomy" id="54550"/>
    <lineage>
        <taxon>Eukaryota</taxon>
        <taxon>Fungi</taxon>
        <taxon>Dikarya</taxon>
        <taxon>Ascomycota</taxon>
        <taxon>Saccharomycotina</taxon>
        <taxon>Lipomycetes</taxon>
        <taxon>Lipomycetales</taxon>
        <taxon>Lipomycetaceae</taxon>
        <taxon>Myxozyma</taxon>
    </lineage>
</organism>
<keyword evidence="2" id="KW-0472">Membrane</keyword>
<protein>
    <submittedName>
        <fullName evidence="3">Uncharacterized protein</fullName>
    </submittedName>
</protein>
<feature type="transmembrane region" description="Helical" evidence="2">
    <location>
        <begin position="332"/>
        <end position="352"/>
    </location>
</feature>
<keyword evidence="4" id="KW-1185">Reference proteome</keyword>
<dbReference type="Proteomes" id="UP001498771">
    <property type="component" value="Unassembled WGS sequence"/>
</dbReference>
<accession>A0ABR1F221</accession>
<evidence type="ECO:0000313" key="4">
    <source>
        <dbReference type="Proteomes" id="UP001498771"/>
    </source>
</evidence>
<dbReference type="RefSeq" id="XP_064766888.1">
    <property type="nucleotide sequence ID" value="XM_064915266.1"/>
</dbReference>
<sequence length="383" mass="42459">MDSSAGDLPTPDTVFKPLLDDTVSESSISSHYQSLVSSSETTPAARVRGIFRKARQLFINRQFSEAYAAIQPLVTQTSTLFATVNADSALHGQVWQLYLALLDSILSLPENEQKESFSKAEMSYIRELAVEFEIWTQARATCTSSRNIEPDLILALAALCIRHDANSEGVRVRVEDFIIVGGPLMPESKAFRKLLEFYVFFILPACSKWSDARHMIDSRIEFDAEAKVELHNRLDKLESSTIEAQKNKLKADVLSARKRELEKKRKAQAAAKASSKSEQSPADASTAQDADADGEQSPAGGAPAPKASRIRAITRLPDLWKTILRTSRQPAVLIRLLEYVMFLLALVLALGVSENRKKLGSMLLTFLGRAKNTLAMAVRVRYV</sequence>
<reference evidence="3 4" key="1">
    <citation type="submission" date="2024-03" db="EMBL/GenBank/DDBJ databases">
        <title>Genome-scale model development and genomic sequencing of the oleaginous clade Lipomyces.</title>
        <authorList>
            <consortium name="Lawrence Berkeley National Laboratory"/>
            <person name="Czajka J.J."/>
            <person name="Han Y."/>
            <person name="Kim J."/>
            <person name="Mondo S.J."/>
            <person name="Hofstad B.A."/>
            <person name="Robles A."/>
            <person name="Haridas S."/>
            <person name="Riley R."/>
            <person name="LaButti K."/>
            <person name="Pangilinan J."/>
            <person name="Andreopoulos W."/>
            <person name="Lipzen A."/>
            <person name="Yan J."/>
            <person name="Wang M."/>
            <person name="Ng V."/>
            <person name="Grigoriev I.V."/>
            <person name="Spatafora J.W."/>
            <person name="Magnuson J.K."/>
            <person name="Baker S.E."/>
            <person name="Pomraning K.R."/>
        </authorList>
    </citation>
    <scope>NUCLEOTIDE SEQUENCE [LARGE SCALE GENOMIC DNA]</scope>
    <source>
        <strain evidence="3 4">Phaff 52-87</strain>
    </source>
</reference>
<evidence type="ECO:0000313" key="3">
    <source>
        <dbReference type="EMBL" id="KAK7203855.1"/>
    </source>
</evidence>
<keyword evidence="2" id="KW-1133">Transmembrane helix</keyword>
<dbReference type="GeneID" id="90040778"/>